<dbReference type="Pfam" id="PF22552">
    <property type="entry name" value="TY-Chap3"/>
    <property type="match status" value="1"/>
</dbReference>
<evidence type="ECO:0000259" key="2">
    <source>
        <dbReference type="Pfam" id="PF22552"/>
    </source>
</evidence>
<keyword evidence="4" id="KW-1185">Reference proteome</keyword>
<name>A0A7W9DA66_9MICC</name>
<reference evidence="3 4" key="1">
    <citation type="submission" date="2020-08" db="EMBL/GenBank/DDBJ databases">
        <title>Sequencing the genomes of 1000 actinobacteria strains.</title>
        <authorList>
            <person name="Klenk H.-P."/>
        </authorList>
    </citation>
    <scope>NUCLEOTIDE SEQUENCE [LARGE SCALE GENOMIC DNA]</scope>
    <source>
        <strain evidence="3 4">DSM 23694</strain>
    </source>
</reference>
<accession>A0A7W9DA66</accession>
<gene>
    <name evidence="3" type="ORF">BKA12_000234</name>
</gene>
<dbReference type="EMBL" id="JACHBL010000001">
    <property type="protein sequence ID" value="MBB5597154.1"/>
    <property type="molecule type" value="Genomic_DNA"/>
</dbReference>
<evidence type="ECO:0000313" key="4">
    <source>
        <dbReference type="Proteomes" id="UP000523863"/>
    </source>
</evidence>
<dbReference type="AlphaFoldDB" id="A0A7W9DA66"/>
<feature type="region of interest" description="Disordered" evidence="1">
    <location>
        <begin position="86"/>
        <end position="121"/>
    </location>
</feature>
<comment type="caution">
    <text evidence="3">The sequence shown here is derived from an EMBL/GenBank/DDBJ whole genome shotgun (WGS) entry which is preliminary data.</text>
</comment>
<evidence type="ECO:0000256" key="1">
    <source>
        <dbReference type="SAM" id="MobiDB-lite"/>
    </source>
</evidence>
<feature type="domain" description="TY-Chap N-terminal" evidence="2">
    <location>
        <begin position="5"/>
        <end position="64"/>
    </location>
</feature>
<protein>
    <recommendedName>
        <fullName evidence="2">TY-Chap N-terminal domain-containing protein</fullName>
    </recommendedName>
</protein>
<dbReference type="InterPro" id="IPR054344">
    <property type="entry name" value="TY-Chap_N"/>
</dbReference>
<proteinExistence type="predicted"/>
<organism evidence="3 4">
    <name type="scientific">Neomicrococcus lactis</name>
    <dbReference type="NCBI Taxonomy" id="732241"/>
    <lineage>
        <taxon>Bacteria</taxon>
        <taxon>Bacillati</taxon>
        <taxon>Actinomycetota</taxon>
        <taxon>Actinomycetes</taxon>
        <taxon>Micrococcales</taxon>
        <taxon>Micrococcaceae</taxon>
        <taxon>Neomicrococcus</taxon>
    </lineage>
</organism>
<sequence>MKTKIDQAGEVRLLELGWSMYSVSEPNWKTSLGLPATTAQARHIANMCVAALREIFNVSSPDQLAYAAWRDPEPAWPDWMYEELETAGDDDDEYGEKPSPPDPGENPLLLPQLGLKAEEPA</sequence>
<dbReference type="Proteomes" id="UP000523863">
    <property type="component" value="Unassembled WGS sequence"/>
</dbReference>
<evidence type="ECO:0000313" key="3">
    <source>
        <dbReference type="EMBL" id="MBB5597154.1"/>
    </source>
</evidence>